<dbReference type="RefSeq" id="WP_227231117.1">
    <property type="nucleotide sequence ID" value="NZ_JAJCVJ010000003.1"/>
</dbReference>
<keyword evidence="1" id="KW-0812">Transmembrane</keyword>
<keyword evidence="1" id="KW-1133">Transmembrane helix</keyword>
<name>A0ABD5RG99_9EURY</name>
<gene>
    <name evidence="2" type="ORF">ACFPJ5_19200</name>
</gene>
<evidence type="ECO:0000256" key="1">
    <source>
        <dbReference type="SAM" id="Phobius"/>
    </source>
</evidence>
<organism evidence="2 3">
    <name type="scientific">Salinirubrum litoreum</name>
    <dbReference type="NCBI Taxonomy" id="1126234"/>
    <lineage>
        <taxon>Archaea</taxon>
        <taxon>Methanobacteriati</taxon>
        <taxon>Methanobacteriota</taxon>
        <taxon>Stenosarchaea group</taxon>
        <taxon>Halobacteria</taxon>
        <taxon>Halobacteriales</taxon>
        <taxon>Haloferacaceae</taxon>
        <taxon>Salinirubrum</taxon>
    </lineage>
</organism>
<keyword evidence="3" id="KW-1185">Reference proteome</keyword>
<dbReference type="Proteomes" id="UP001596201">
    <property type="component" value="Unassembled WGS sequence"/>
</dbReference>
<protein>
    <submittedName>
        <fullName evidence="2">DUF5518 domain-containing protein</fullName>
    </submittedName>
</protein>
<keyword evidence="1" id="KW-0472">Membrane</keyword>
<proteinExistence type="predicted"/>
<accession>A0ABD5RG99</accession>
<dbReference type="EMBL" id="JBHSKX010000004">
    <property type="protein sequence ID" value="MFC5369060.1"/>
    <property type="molecule type" value="Genomic_DNA"/>
</dbReference>
<comment type="caution">
    <text evidence="2">The sequence shown here is derived from an EMBL/GenBank/DDBJ whole genome shotgun (WGS) entry which is preliminary data.</text>
</comment>
<sequence length="166" mass="17307">MSSEDAECRHVCLADGAPSEAPRGDETEGRRIGGAGAPLRTVRLIVHCLRGRLSPLFGGAVAGYLQKVPPKRGAKTGGLSGVIAVVPILLLLTLGFALSHLQPAAFGVSGGQRVGYHARVVRPVETPAAEHCDSGRMQPLTSNHYKNPSTGCAGPQSMWSLYGIGE</sequence>
<dbReference type="AlphaFoldDB" id="A0ABD5RG99"/>
<evidence type="ECO:0000313" key="3">
    <source>
        <dbReference type="Proteomes" id="UP001596201"/>
    </source>
</evidence>
<reference evidence="2 3" key="1">
    <citation type="journal article" date="2019" name="Int. J. Syst. Evol. Microbiol.">
        <title>The Global Catalogue of Microorganisms (GCM) 10K type strain sequencing project: providing services to taxonomists for standard genome sequencing and annotation.</title>
        <authorList>
            <consortium name="The Broad Institute Genomics Platform"/>
            <consortium name="The Broad Institute Genome Sequencing Center for Infectious Disease"/>
            <person name="Wu L."/>
            <person name="Ma J."/>
        </authorList>
    </citation>
    <scope>NUCLEOTIDE SEQUENCE [LARGE SCALE GENOMIC DNA]</scope>
    <source>
        <strain evidence="2 3">CGMCC 1.12237</strain>
    </source>
</reference>
<dbReference type="Pfam" id="PF17647">
    <property type="entry name" value="DUF5518"/>
    <property type="match status" value="1"/>
</dbReference>
<evidence type="ECO:0000313" key="2">
    <source>
        <dbReference type="EMBL" id="MFC5369060.1"/>
    </source>
</evidence>
<feature type="transmembrane region" description="Helical" evidence="1">
    <location>
        <begin position="77"/>
        <end position="98"/>
    </location>
</feature>
<dbReference type="InterPro" id="IPR040493">
    <property type="entry name" value="DUF5518"/>
</dbReference>